<feature type="coiled-coil region" evidence="1">
    <location>
        <begin position="541"/>
        <end position="568"/>
    </location>
</feature>
<dbReference type="Proteomes" id="UP001515480">
    <property type="component" value="Unassembled WGS sequence"/>
</dbReference>
<comment type="caution">
    <text evidence="3">The sequence shown here is derived from an EMBL/GenBank/DDBJ whole genome shotgun (WGS) entry which is preliminary data.</text>
</comment>
<keyword evidence="4" id="KW-1185">Reference proteome</keyword>
<dbReference type="EMBL" id="JBGBPQ010000002">
    <property type="protein sequence ID" value="KAL1528329.1"/>
    <property type="molecule type" value="Genomic_DNA"/>
</dbReference>
<dbReference type="PROSITE" id="PS50096">
    <property type="entry name" value="IQ"/>
    <property type="match status" value="1"/>
</dbReference>
<organism evidence="3 4">
    <name type="scientific">Prymnesium parvum</name>
    <name type="common">Toxic golden alga</name>
    <dbReference type="NCBI Taxonomy" id="97485"/>
    <lineage>
        <taxon>Eukaryota</taxon>
        <taxon>Haptista</taxon>
        <taxon>Haptophyta</taxon>
        <taxon>Prymnesiophyceae</taxon>
        <taxon>Prymnesiales</taxon>
        <taxon>Prymnesiaceae</taxon>
        <taxon>Prymnesium</taxon>
    </lineage>
</organism>
<feature type="compositionally biased region" description="Low complexity" evidence="2">
    <location>
        <begin position="130"/>
        <end position="147"/>
    </location>
</feature>
<accession>A0AB34K124</accession>
<proteinExistence type="predicted"/>
<gene>
    <name evidence="3" type="ORF">AB1Y20_009683</name>
</gene>
<feature type="region of interest" description="Disordered" evidence="2">
    <location>
        <begin position="818"/>
        <end position="917"/>
    </location>
</feature>
<dbReference type="AlphaFoldDB" id="A0AB34K124"/>
<evidence type="ECO:0000313" key="4">
    <source>
        <dbReference type="Proteomes" id="UP001515480"/>
    </source>
</evidence>
<evidence type="ECO:0000256" key="2">
    <source>
        <dbReference type="SAM" id="MobiDB-lite"/>
    </source>
</evidence>
<evidence type="ECO:0000313" key="3">
    <source>
        <dbReference type="EMBL" id="KAL1528329.1"/>
    </source>
</evidence>
<name>A0AB34K124_PRYPA</name>
<reference evidence="3 4" key="1">
    <citation type="journal article" date="2024" name="Science">
        <title>Giant polyketide synthase enzymes in the biosynthesis of giant marine polyether toxins.</title>
        <authorList>
            <person name="Fallon T.R."/>
            <person name="Shende V.V."/>
            <person name="Wierzbicki I.H."/>
            <person name="Pendleton A.L."/>
            <person name="Watervoot N.F."/>
            <person name="Auber R.P."/>
            <person name="Gonzalez D.J."/>
            <person name="Wisecaver J.H."/>
            <person name="Moore B.S."/>
        </authorList>
    </citation>
    <scope>NUCLEOTIDE SEQUENCE [LARGE SCALE GENOMIC DNA]</scope>
    <source>
        <strain evidence="3 4">12B1</strain>
    </source>
</reference>
<evidence type="ECO:0000256" key="1">
    <source>
        <dbReference type="SAM" id="Coils"/>
    </source>
</evidence>
<protein>
    <submittedName>
        <fullName evidence="3">Uncharacterized protein</fullName>
    </submittedName>
</protein>
<keyword evidence="1" id="KW-0175">Coiled coil</keyword>
<feature type="region of interest" description="Disordered" evidence="2">
    <location>
        <begin position="119"/>
        <end position="157"/>
    </location>
</feature>
<sequence>MVERPSVEEVLLQRKAGAALAALRASAQATDGAAGACNAPHPSISSLPKVLSLPILGALPKPSAPLALNARRALPREHMIMTPGARPVVRQPDRFVVCAPSHYCYSDAALANSWPAAASHGALSPAPHMPSSAGTASPIPSAPSPGAMPRRTSVQRRGSCFSFPEQGAPAPMDLAPLQAAILELTERMREIERVTSMLHPSCTAQLQDRLRTSFEGIAHRLRSLDETLQTEQQKRASRAAIVLCAAARGFLVRRLWRAARGALFSWRSRELVRVGQKLLKWVRRREVIEDQIGTILRACRFKWMGMVFTAWRAVADEGVPARASLDAQLKARRHFRHGLQRKHLWAWRRVAHHAKLVEVRWVVRDGQRVALRKDVMDQMQIHLQEWHRVAKSHRAAKLRFRSINHEFFTLVFHELVQVVRRRRQTRLLVVDTWRNFDRAYRKLPFRAWYLYMVDQKLLRKMHSVLVRAFRRRIGRIGLQKILQSWYEYVVHKAVETRTRSQLLQSLRVQEELTRSVEQTLDDYSQVLVEAEDALEMEGTKCRELINDKEQLMRQLVEAELRQQAAEHEAVTLRGALRAYELRYPRAFPNEDGMERRADDIPLVVDKPAMETLFRLQQASEAITSNERYEIPPSGGSAADHELRRMRALVRYVLLGEMPDEASFEIADATNETKKRMQRALLVSRIVALSKNMQEPRELQATSFINAVPLQMQTDRGAQAVREVGLAQAAAARTRIVSSEIPELSRKSDVDPQSLTPAHQLALRMRQRRLALDAKLRQKINIYSQVPTVSAKEERPGQDMSLATAMMFGKERSSVYAHGLEDDSPESSRASSDGEGESALQEAQPPPEAQAISEEHTTDDEVPAQHPVEEEMRVAPEASELPAEDEDLLTQNDVSEKNPVELPNPAEESSNGAQPPGD</sequence>
<feature type="compositionally biased region" description="Polar residues" evidence="2">
    <location>
        <begin position="906"/>
        <end position="917"/>
    </location>
</feature>